<keyword evidence="5 14" id="KW-0444">Lipid biosynthesis</keyword>
<dbReference type="PANTHER" id="PTHR11712:SF336">
    <property type="entry name" value="3-OXOACYL-[ACYL-CARRIER-PROTEIN] SYNTHASE, MITOCHONDRIAL"/>
    <property type="match status" value="1"/>
</dbReference>
<feature type="domain" description="Ketosynthase family 3 (KS3)" evidence="16">
    <location>
        <begin position="3"/>
        <end position="410"/>
    </location>
</feature>
<dbReference type="InterPro" id="IPR017568">
    <property type="entry name" value="3-oxoacyl-ACP_synth-2"/>
</dbReference>
<dbReference type="GO" id="GO:0004315">
    <property type="term" value="F:3-oxoacyl-[acyl-carrier-protein] synthase activity"/>
    <property type="evidence" value="ECO:0007669"/>
    <property type="project" value="UniProtKB-EC"/>
</dbReference>
<dbReference type="InterPro" id="IPR020841">
    <property type="entry name" value="PKS_Beta-ketoAc_synthase_dom"/>
</dbReference>
<dbReference type="EC" id="2.3.1.179" evidence="3 14"/>
<reference evidence="17 18" key="1">
    <citation type="submission" date="2024-03" db="EMBL/GenBank/DDBJ databases">
        <title>Bacilli Hybrid Assemblies.</title>
        <authorList>
            <person name="Kovac J."/>
        </authorList>
    </citation>
    <scope>NUCLEOTIDE SEQUENCE [LARGE SCALE GENOMIC DNA]</scope>
    <source>
        <strain evidence="17 18">FSL R7-0666</strain>
    </source>
</reference>
<dbReference type="SMART" id="SM00825">
    <property type="entry name" value="PKS_KS"/>
    <property type="match status" value="1"/>
</dbReference>
<sequence length="412" mass="43450">MEKKRVVITGMGAVTPLGLDVESTWNGIKEGVSGVGPLTRVDADAFPMKVAAEITDFDPGSFMDKKEARKMDRFTQYAVAASLMALKDSGLDINETNAPRIGVWIGSGIGGMETYEQQFHNFIEKGQRRVSPFFVPMLIPDMASGQVSIITGAKGVNSCSVTACASGTNSIGDAFKVIQRGDADAMITGGAEAPITNMSIAGFCSAKAVTHNEDPATASRPFDANRDGFVMGEGSGILILESLESAQARGAHIYAEIVGYGASGDAHHITAPAPGGEGGARAIQMALDDAGLKPEDIQYVNAHGTSTPMNEKFETMAIKSVFKEHAYNMAVSSTKSMTGHLLGAAGAVEAIFSIKAITEQLLPPTINYETPDPDCDLDYVPNKARNVEVDAVLSNSLGFGGHNATLIFKKYV</sequence>
<evidence type="ECO:0000256" key="15">
    <source>
        <dbReference type="RuleBase" id="RU003694"/>
    </source>
</evidence>
<evidence type="ECO:0000256" key="6">
    <source>
        <dbReference type="ARBA" id="ARBA00022679"/>
    </source>
</evidence>
<comment type="catalytic activity">
    <reaction evidence="13 14">
        <text>a fatty acyl-[ACP] + malonyl-[ACP] + H(+) = a 3-oxoacyl-[ACP] + holo-[ACP] + CO2</text>
        <dbReference type="Rhea" id="RHEA:22836"/>
        <dbReference type="Rhea" id="RHEA-COMP:9623"/>
        <dbReference type="Rhea" id="RHEA-COMP:9685"/>
        <dbReference type="Rhea" id="RHEA-COMP:9916"/>
        <dbReference type="Rhea" id="RHEA-COMP:14125"/>
        <dbReference type="ChEBI" id="CHEBI:15378"/>
        <dbReference type="ChEBI" id="CHEBI:16526"/>
        <dbReference type="ChEBI" id="CHEBI:64479"/>
        <dbReference type="ChEBI" id="CHEBI:78449"/>
        <dbReference type="ChEBI" id="CHEBI:78776"/>
        <dbReference type="ChEBI" id="CHEBI:138651"/>
    </reaction>
</comment>
<dbReference type="InterPro" id="IPR014031">
    <property type="entry name" value="Ketoacyl_synth_C"/>
</dbReference>
<dbReference type="Proteomes" id="UP001418796">
    <property type="component" value="Unassembled WGS sequence"/>
</dbReference>
<evidence type="ECO:0000256" key="4">
    <source>
        <dbReference type="ARBA" id="ARBA00014657"/>
    </source>
</evidence>
<evidence type="ECO:0000256" key="13">
    <source>
        <dbReference type="ARBA" id="ARBA00047659"/>
    </source>
</evidence>
<dbReference type="Pfam" id="PF02801">
    <property type="entry name" value="Ketoacyl-synt_C"/>
    <property type="match status" value="1"/>
</dbReference>
<dbReference type="NCBIfam" id="TIGR03150">
    <property type="entry name" value="fabF"/>
    <property type="match status" value="1"/>
</dbReference>
<keyword evidence="10 14" id="KW-0012">Acyltransferase</keyword>
<dbReference type="CDD" id="cd00834">
    <property type="entry name" value="KAS_I_II"/>
    <property type="match status" value="1"/>
</dbReference>
<dbReference type="InterPro" id="IPR016039">
    <property type="entry name" value="Thiolase-like"/>
</dbReference>
<evidence type="ECO:0000256" key="9">
    <source>
        <dbReference type="ARBA" id="ARBA00023160"/>
    </source>
</evidence>
<evidence type="ECO:0000256" key="5">
    <source>
        <dbReference type="ARBA" id="ARBA00022516"/>
    </source>
</evidence>
<proteinExistence type="inferred from homology"/>
<gene>
    <name evidence="17" type="primary">fabF</name>
    <name evidence="17" type="ORF">MKY91_13680</name>
</gene>
<comment type="function">
    <text evidence="11 14">Involved in the type II fatty acid elongation cycle. Catalyzes the elongation of a wide range of acyl-ACP by the addition of two carbons from malonyl-ACP to an acyl acceptor. Can efficiently catalyze the conversion of palmitoleoyl-ACP (cis-hexadec-9-enoyl-ACP) to cis-vaccenoyl-ACP (cis-octadec-11-enoyl-ACP), an essential step in the thermal regulation of fatty acid composition.</text>
</comment>
<dbReference type="Gene3D" id="3.40.47.10">
    <property type="match status" value="1"/>
</dbReference>
<evidence type="ECO:0000256" key="12">
    <source>
        <dbReference type="ARBA" id="ARBA00047318"/>
    </source>
</evidence>
<comment type="similarity">
    <text evidence="2 14 15">Belongs to the thiolase-like superfamily. Beta-ketoacyl-ACP synthases family.</text>
</comment>
<comment type="pathway">
    <text evidence="1 14">Lipid metabolism; fatty acid biosynthesis.</text>
</comment>
<protein>
    <recommendedName>
        <fullName evidence="4 14">3-oxoacyl-[acyl-carrier-protein] synthase 2</fullName>
        <ecNumber evidence="3 14">2.3.1.179</ecNumber>
    </recommendedName>
</protein>
<dbReference type="PROSITE" id="PS52004">
    <property type="entry name" value="KS3_2"/>
    <property type="match status" value="1"/>
</dbReference>
<evidence type="ECO:0000256" key="10">
    <source>
        <dbReference type="ARBA" id="ARBA00023315"/>
    </source>
</evidence>
<evidence type="ECO:0000256" key="7">
    <source>
        <dbReference type="ARBA" id="ARBA00022832"/>
    </source>
</evidence>
<dbReference type="PIRSF" id="PIRSF000447">
    <property type="entry name" value="KAS_II"/>
    <property type="match status" value="1"/>
</dbReference>
<dbReference type="EMBL" id="JBCITK010000001">
    <property type="protein sequence ID" value="MEN0644197.1"/>
    <property type="molecule type" value="Genomic_DNA"/>
</dbReference>
<dbReference type="NCBIfam" id="NF004970">
    <property type="entry name" value="PRK06333.1"/>
    <property type="match status" value="1"/>
</dbReference>
<dbReference type="PANTHER" id="PTHR11712">
    <property type="entry name" value="POLYKETIDE SYNTHASE-RELATED"/>
    <property type="match status" value="1"/>
</dbReference>
<keyword evidence="9 14" id="KW-0275">Fatty acid biosynthesis</keyword>
<evidence type="ECO:0000256" key="11">
    <source>
        <dbReference type="ARBA" id="ARBA00024006"/>
    </source>
</evidence>
<dbReference type="InterPro" id="IPR014030">
    <property type="entry name" value="Ketoacyl_synth_N"/>
</dbReference>
<evidence type="ECO:0000256" key="14">
    <source>
        <dbReference type="PIRNR" id="PIRNR000447"/>
    </source>
</evidence>
<organism evidence="17 18">
    <name type="scientific">Alkalicoccobacillus gibsonii</name>
    <dbReference type="NCBI Taxonomy" id="79881"/>
    <lineage>
        <taxon>Bacteria</taxon>
        <taxon>Bacillati</taxon>
        <taxon>Bacillota</taxon>
        <taxon>Bacilli</taxon>
        <taxon>Bacillales</taxon>
        <taxon>Bacillaceae</taxon>
        <taxon>Alkalicoccobacillus</taxon>
    </lineage>
</organism>
<keyword evidence="8" id="KW-0443">Lipid metabolism</keyword>
<evidence type="ECO:0000313" key="18">
    <source>
        <dbReference type="Proteomes" id="UP001418796"/>
    </source>
</evidence>
<evidence type="ECO:0000256" key="2">
    <source>
        <dbReference type="ARBA" id="ARBA00008467"/>
    </source>
</evidence>
<name>A0ABU9VJX8_9BACI</name>
<evidence type="ECO:0000259" key="16">
    <source>
        <dbReference type="PROSITE" id="PS52004"/>
    </source>
</evidence>
<dbReference type="RefSeq" id="WP_343130952.1">
    <property type="nucleotide sequence ID" value="NZ_JBCITK010000001.1"/>
</dbReference>
<accession>A0ABU9VJX8</accession>
<keyword evidence="6 14" id="KW-0808">Transferase</keyword>
<evidence type="ECO:0000313" key="17">
    <source>
        <dbReference type="EMBL" id="MEN0644197.1"/>
    </source>
</evidence>
<keyword evidence="18" id="KW-1185">Reference proteome</keyword>
<evidence type="ECO:0000256" key="3">
    <source>
        <dbReference type="ARBA" id="ARBA00012356"/>
    </source>
</evidence>
<evidence type="ECO:0000256" key="8">
    <source>
        <dbReference type="ARBA" id="ARBA00023098"/>
    </source>
</evidence>
<evidence type="ECO:0000256" key="1">
    <source>
        <dbReference type="ARBA" id="ARBA00005194"/>
    </source>
</evidence>
<dbReference type="NCBIfam" id="NF005589">
    <property type="entry name" value="PRK07314.1"/>
    <property type="match status" value="1"/>
</dbReference>
<keyword evidence="7" id="KW-0276">Fatty acid metabolism</keyword>
<dbReference type="SUPFAM" id="SSF53901">
    <property type="entry name" value="Thiolase-like"/>
    <property type="match status" value="2"/>
</dbReference>
<comment type="caution">
    <text evidence="17">The sequence shown here is derived from an EMBL/GenBank/DDBJ whole genome shotgun (WGS) entry which is preliminary data.</text>
</comment>
<comment type="catalytic activity">
    <reaction evidence="12 14">
        <text>(9Z)-hexadecenoyl-[ACP] + malonyl-[ACP] + H(+) = 3-oxo-(11Z)-octadecenoyl-[ACP] + holo-[ACP] + CO2</text>
        <dbReference type="Rhea" id="RHEA:55040"/>
        <dbReference type="Rhea" id="RHEA-COMP:9623"/>
        <dbReference type="Rhea" id="RHEA-COMP:9685"/>
        <dbReference type="Rhea" id="RHEA-COMP:10800"/>
        <dbReference type="Rhea" id="RHEA-COMP:14074"/>
        <dbReference type="ChEBI" id="CHEBI:15378"/>
        <dbReference type="ChEBI" id="CHEBI:16526"/>
        <dbReference type="ChEBI" id="CHEBI:64479"/>
        <dbReference type="ChEBI" id="CHEBI:78449"/>
        <dbReference type="ChEBI" id="CHEBI:83989"/>
        <dbReference type="ChEBI" id="CHEBI:138538"/>
        <dbReference type="EC" id="2.3.1.179"/>
    </reaction>
</comment>
<dbReference type="Pfam" id="PF00109">
    <property type="entry name" value="ketoacyl-synt"/>
    <property type="match status" value="1"/>
</dbReference>
<dbReference type="InterPro" id="IPR000794">
    <property type="entry name" value="Beta-ketoacyl_synthase"/>
</dbReference>